<feature type="region of interest" description="Disordered" evidence="4">
    <location>
        <begin position="688"/>
        <end position="715"/>
    </location>
</feature>
<dbReference type="Pfam" id="PF00533">
    <property type="entry name" value="BRCT"/>
    <property type="match status" value="1"/>
</dbReference>
<gene>
    <name evidence="6" type="ORF">HNR15_002281</name>
</gene>
<dbReference type="PROSITE" id="PS50172">
    <property type="entry name" value="BRCT"/>
    <property type="match status" value="1"/>
</dbReference>
<dbReference type="CDD" id="cd06127">
    <property type="entry name" value="DEDDh"/>
    <property type="match status" value="1"/>
</dbReference>
<sequence length="715" mass="78258">MILDEVTGPLGSQVSTCYPHDYAVVDVETTGLVSSRDRVVQIAVTQMRSDGAIGESWSTLIDPERDPGPTHIHGLTASDLRGAPKFRDVAAPLADLLYGRVLVAHNAKFDWSFLQSEYRRGQYDLAIERRLCTVALSRRLNLNVPNLTLGTLANYWGLSQHRAHDAVDDVRVLLEVLRLELVMAYQMGLDLPLTIDSRTSVGSMYPSPAPRAVKCPWLWPGAWQVGQQLVQGMKVVITGPTALDRSELMRDATAAGLDVMNSVSSRTSLVICNSEQSQTRKFAQAIRLGIPLITEPDFRRMLGSVRPGTPLMQELVRMDTGATDLEAKVERRVRSEQSSRATPAPAPDTQVRPADNDAVSPQNSIGPGDRVLVLGGSHEQCLRVRRRVMALGAQPAVRLTASITHVVMLARADHDPRLARAREMGPCMLRGEGLVVEEPARKLSPQERTPHDRPLALPGGVQLPRGGVIDLPDGKQFALTVEWDSNLVRGEVDVVGFVLDQTAAVGCDEDFVFYNQPAHPSGAIALGLDISGEVTAEVDPACSPNLAASELLHRSMVTARSVTSAHSSSRCVRASENPSPRRRSMRQRRRHRCFWPTSTCAATCGGFGPSARGMSGRWLISRASTGSTSKVDGRRKGKKAAPSRCQFPRMCGPLHPLQLTSQVTARWWGSGSSVWWERSACSRRPRRWSASASPRRACRPRRCSGPRRGAPSPRR</sequence>
<dbReference type="Gene3D" id="2.60.60.30">
    <property type="entry name" value="sav2460 like domains"/>
    <property type="match status" value="1"/>
</dbReference>
<dbReference type="InterPro" id="IPR001357">
    <property type="entry name" value="BRCT_dom"/>
</dbReference>
<dbReference type="InterPro" id="IPR012337">
    <property type="entry name" value="RNaseH-like_sf"/>
</dbReference>
<dbReference type="SMART" id="SM00292">
    <property type="entry name" value="BRCT"/>
    <property type="match status" value="1"/>
</dbReference>
<keyword evidence="2" id="KW-0378">Hydrolase</keyword>
<dbReference type="GO" id="GO:0003887">
    <property type="term" value="F:DNA-directed DNA polymerase activity"/>
    <property type="evidence" value="ECO:0007669"/>
    <property type="project" value="UniProtKB-EC"/>
</dbReference>
<dbReference type="InterPro" id="IPR036420">
    <property type="entry name" value="BRCT_dom_sf"/>
</dbReference>
<evidence type="ECO:0000259" key="5">
    <source>
        <dbReference type="PROSITE" id="PS50172"/>
    </source>
</evidence>
<dbReference type="EMBL" id="JACCFW010000001">
    <property type="protein sequence ID" value="NYJ75318.1"/>
    <property type="molecule type" value="Genomic_DNA"/>
</dbReference>
<dbReference type="Pfam" id="PF02342">
    <property type="entry name" value="TerD"/>
    <property type="match status" value="1"/>
</dbReference>
<keyword evidence="6" id="KW-0808">Transferase</keyword>
<dbReference type="InterPro" id="IPR036397">
    <property type="entry name" value="RNaseH_sf"/>
</dbReference>
<dbReference type="GO" id="GO:0008408">
    <property type="term" value="F:3'-5' exonuclease activity"/>
    <property type="evidence" value="ECO:0007669"/>
    <property type="project" value="TreeGrafter"/>
</dbReference>
<feature type="domain" description="BRCT" evidence="5">
    <location>
        <begin position="225"/>
        <end position="295"/>
    </location>
</feature>
<dbReference type="EC" id="2.7.7.7" evidence="6"/>
<feature type="compositionally biased region" description="Basic residues" evidence="4">
    <location>
        <begin position="696"/>
        <end position="705"/>
    </location>
</feature>
<reference evidence="6 7" key="1">
    <citation type="submission" date="2020-07" db="EMBL/GenBank/DDBJ databases">
        <title>Sequencing the genomes of 1000 actinobacteria strains.</title>
        <authorList>
            <person name="Klenk H.-P."/>
        </authorList>
    </citation>
    <scope>NUCLEOTIDE SEQUENCE [LARGE SCALE GENOMIC DNA]</scope>
    <source>
        <strain evidence="6 7">DSM 29531</strain>
    </source>
</reference>
<keyword evidence="1" id="KW-0540">Nuclease</keyword>
<dbReference type="FunFam" id="3.30.420.10:FF:000045">
    <property type="entry name" value="3'-5' exonuclease DinG"/>
    <property type="match status" value="1"/>
</dbReference>
<evidence type="ECO:0000256" key="2">
    <source>
        <dbReference type="ARBA" id="ARBA00022801"/>
    </source>
</evidence>
<accession>A0A853DER4</accession>
<evidence type="ECO:0000256" key="4">
    <source>
        <dbReference type="SAM" id="MobiDB-lite"/>
    </source>
</evidence>
<feature type="region of interest" description="Disordered" evidence="4">
    <location>
        <begin position="330"/>
        <end position="370"/>
    </location>
</feature>
<dbReference type="GO" id="GO:0006260">
    <property type="term" value="P:DNA replication"/>
    <property type="evidence" value="ECO:0007669"/>
    <property type="project" value="InterPro"/>
</dbReference>
<dbReference type="PANTHER" id="PTHR30231">
    <property type="entry name" value="DNA POLYMERASE III SUBUNIT EPSILON"/>
    <property type="match status" value="1"/>
</dbReference>
<keyword evidence="7" id="KW-1185">Reference proteome</keyword>
<organism evidence="6 7">
    <name type="scientific">Allobranchiibius huperziae</name>
    <dbReference type="NCBI Taxonomy" id="1874116"/>
    <lineage>
        <taxon>Bacteria</taxon>
        <taxon>Bacillati</taxon>
        <taxon>Actinomycetota</taxon>
        <taxon>Actinomycetes</taxon>
        <taxon>Micrococcales</taxon>
        <taxon>Dermacoccaceae</taxon>
        <taxon>Allobranchiibius</taxon>
    </lineage>
</organism>
<evidence type="ECO:0000256" key="3">
    <source>
        <dbReference type="ARBA" id="ARBA00022839"/>
    </source>
</evidence>
<feature type="region of interest" description="Disordered" evidence="4">
    <location>
        <begin position="623"/>
        <end position="643"/>
    </location>
</feature>
<keyword evidence="6" id="KW-0548">Nucleotidyltransferase</keyword>
<evidence type="ECO:0000313" key="6">
    <source>
        <dbReference type="EMBL" id="NYJ75318.1"/>
    </source>
</evidence>
<proteinExistence type="predicted"/>
<keyword evidence="3" id="KW-0269">Exonuclease</keyword>
<dbReference type="Gene3D" id="3.30.420.10">
    <property type="entry name" value="Ribonuclease H-like superfamily/Ribonuclease H"/>
    <property type="match status" value="1"/>
</dbReference>
<comment type="caution">
    <text evidence="6">The sequence shown here is derived from an EMBL/GenBank/DDBJ whole genome shotgun (WGS) entry which is preliminary data.</text>
</comment>
<dbReference type="SMART" id="SM00479">
    <property type="entry name" value="EXOIII"/>
    <property type="match status" value="1"/>
</dbReference>
<evidence type="ECO:0000313" key="7">
    <source>
        <dbReference type="Proteomes" id="UP000571817"/>
    </source>
</evidence>
<dbReference type="Gene3D" id="3.40.50.10190">
    <property type="entry name" value="BRCT domain"/>
    <property type="match status" value="1"/>
</dbReference>
<feature type="region of interest" description="Disordered" evidence="4">
    <location>
        <begin position="568"/>
        <end position="588"/>
    </location>
</feature>
<dbReference type="GO" id="GO:0005829">
    <property type="term" value="C:cytosol"/>
    <property type="evidence" value="ECO:0007669"/>
    <property type="project" value="TreeGrafter"/>
</dbReference>
<evidence type="ECO:0000256" key="1">
    <source>
        <dbReference type="ARBA" id="ARBA00022722"/>
    </source>
</evidence>
<feature type="compositionally biased region" description="Low complexity" evidence="4">
    <location>
        <begin position="706"/>
        <end position="715"/>
    </location>
</feature>
<protein>
    <submittedName>
        <fullName evidence="6">DNA polymerase-3 subunit epsilon</fullName>
        <ecNumber evidence="6">2.7.7.7</ecNumber>
    </submittedName>
</protein>
<dbReference type="Pfam" id="PF00929">
    <property type="entry name" value="RNase_T"/>
    <property type="match status" value="1"/>
</dbReference>
<dbReference type="Proteomes" id="UP000571817">
    <property type="component" value="Unassembled WGS sequence"/>
</dbReference>
<dbReference type="AlphaFoldDB" id="A0A853DER4"/>
<dbReference type="InterPro" id="IPR006054">
    <property type="entry name" value="DnaQ"/>
</dbReference>
<dbReference type="PANTHER" id="PTHR30231:SF4">
    <property type="entry name" value="PROTEIN NEN2"/>
    <property type="match status" value="1"/>
</dbReference>
<name>A0A853DER4_9MICO</name>
<dbReference type="SUPFAM" id="SSF53098">
    <property type="entry name" value="Ribonuclease H-like"/>
    <property type="match status" value="1"/>
</dbReference>
<dbReference type="SUPFAM" id="SSF52113">
    <property type="entry name" value="BRCT domain"/>
    <property type="match status" value="1"/>
</dbReference>
<dbReference type="GO" id="GO:0003677">
    <property type="term" value="F:DNA binding"/>
    <property type="evidence" value="ECO:0007669"/>
    <property type="project" value="InterPro"/>
</dbReference>
<dbReference type="InterPro" id="IPR003325">
    <property type="entry name" value="TerD"/>
</dbReference>
<dbReference type="NCBIfam" id="TIGR00573">
    <property type="entry name" value="dnaq"/>
    <property type="match status" value="1"/>
</dbReference>
<dbReference type="InterPro" id="IPR013520">
    <property type="entry name" value="Ribonucl_H"/>
</dbReference>